<dbReference type="PANTHER" id="PTHR46394:SF1">
    <property type="entry name" value="PNPLA DOMAIN-CONTAINING PROTEIN"/>
    <property type="match status" value="1"/>
</dbReference>
<evidence type="ECO:0000256" key="1">
    <source>
        <dbReference type="ARBA" id="ARBA00023098"/>
    </source>
</evidence>
<feature type="short sequence motif" description="DGA/G" evidence="2">
    <location>
        <begin position="199"/>
        <end position="201"/>
    </location>
</feature>
<accession>A0A1H3KI37</accession>
<feature type="active site" description="Nucleophile" evidence="2">
    <location>
        <position position="39"/>
    </location>
</feature>
<gene>
    <name evidence="4" type="ORF">SAMN05216215_102835</name>
</gene>
<dbReference type="PANTHER" id="PTHR46394">
    <property type="entry name" value="ANNEXIN"/>
    <property type="match status" value="1"/>
</dbReference>
<dbReference type="STRING" id="418495.SAMN05216215_102835"/>
<keyword evidence="2" id="KW-0378">Hydrolase</keyword>
<dbReference type="Pfam" id="PF01734">
    <property type="entry name" value="Patatin"/>
    <property type="match status" value="1"/>
</dbReference>
<keyword evidence="5" id="KW-1185">Reference proteome</keyword>
<dbReference type="InterPro" id="IPR002641">
    <property type="entry name" value="PNPLA_dom"/>
</dbReference>
<organism evidence="4 5">
    <name type="scientific">Saccharopolyspora shandongensis</name>
    <dbReference type="NCBI Taxonomy" id="418495"/>
    <lineage>
        <taxon>Bacteria</taxon>
        <taxon>Bacillati</taxon>
        <taxon>Actinomycetota</taxon>
        <taxon>Actinomycetes</taxon>
        <taxon>Pseudonocardiales</taxon>
        <taxon>Pseudonocardiaceae</taxon>
        <taxon>Saccharopolyspora</taxon>
    </lineage>
</organism>
<dbReference type="EMBL" id="FNOK01000028">
    <property type="protein sequence ID" value="SDY51268.1"/>
    <property type="molecule type" value="Genomic_DNA"/>
</dbReference>
<feature type="domain" description="PNPLA" evidence="3">
    <location>
        <begin position="6"/>
        <end position="212"/>
    </location>
</feature>
<dbReference type="InterPro" id="IPR016035">
    <property type="entry name" value="Acyl_Trfase/lysoPLipase"/>
</dbReference>
<evidence type="ECO:0000256" key="2">
    <source>
        <dbReference type="PROSITE-ProRule" id="PRU01161"/>
    </source>
</evidence>
<dbReference type="GO" id="GO:0016042">
    <property type="term" value="P:lipid catabolic process"/>
    <property type="evidence" value="ECO:0007669"/>
    <property type="project" value="UniProtKB-UniRule"/>
</dbReference>
<evidence type="ECO:0000313" key="5">
    <source>
        <dbReference type="Proteomes" id="UP000199529"/>
    </source>
</evidence>
<evidence type="ECO:0000259" key="3">
    <source>
        <dbReference type="PROSITE" id="PS51635"/>
    </source>
</evidence>
<feature type="short sequence motif" description="GXSXG" evidence="2">
    <location>
        <begin position="37"/>
        <end position="41"/>
    </location>
</feature>
<keyword evidence="2" id="KW-0442">Lipid degradation</keyword>
<dbReference type="Gene3D" id="3.40.1090.10">
    <property type="entry name" value="Cytosolic phospholipase A2 catalytic domain"/>
    <property type="match status" value="2"/>
</dbReference>
<dbReference type="PROSITE" id="PS51635">
    <property type="entry name" value="PNPLA"/>
    <property type="match status" value="1"/>
</dbReference>
<dbReference type="InterPro" id="IPR052580">
    <property type="entry name" value="Lipid_Hydrolase"/>
</dbReference>
<dbReference type="AlphaFoldDB" id="A0A1H3KI37"/>
<feature type="short sequence motif" description="GXGXXG" evidence="2">
    <location>
        <begin position="10"/>
        <end position="15"/>
    </location>
</feature>
<dbReference type="SUPFAM" id="SSF52151">
    <property type="entry name" value="FabD/lysophospholipase-like"/>
    <property type="match status" value="1"/>
</dbReference>
<sequence length="319" mass="34746">MVQADLVLEGGGVKGIGAVGAVLRLLELGYSFPRIAGTSVGAVVAALAAAGADAGQIRGAMGRLELSRVPDRMSPRLPLISEGLSLLTRNGAYEGDYIRDWLDHELHALGVTTFGDLRREPDGDDGDLHGDQHYKLVVLATDITHGRLLRLPWDYHLFHREPDEQSVADAVRMSMSIPLYFEPQRLTDPVTGDTSVIVDGAVLSNFAVEIFDRTDGQQPRWPTFGVRILPNLPAGMDQVFPALGLPLPPPFELLKKVVVTAFVGNDQTHLNLPAVRNRTIAIDTSEVGITEFDADPDTVQTLVHHAREAVDTFLANRRE</sequence>
<reference evidence="5" key="1">
    <citation type="submission" date="2016-10" db="EMBL/GenBank/DDBJ databases">
        <authorList>
            <person name="Varghese N."/>
            <person name="Submissions S."/>
        </authorList>
    </citation>
    <scope>NUCLEOTIDE SEQUENCE [LARGE SCALE GENOMIC DNA]</scope>
    <source>
        <strain evidence="5">CGMCC 4.3530</strain>
    </source>
</reference>
<proteinExistence type="predicted"/>
<evidence type="ECO:0000313" key="4">
    <source>
        <dbReference type="EMBL" id="SDY51268.1"/>
    </source>
</evidence>
<name>A0A1H3KI37_9PSEU</name>
<dbReference type="RefSeq" id="WP_177226696.1">
    <property type="nucleotide sequence ID" value="NZ_FNOK01000028.1"/>
</dbReference>
<dbReference type="GO" id="GO:0016787">
    <property type="term" value="F:hydrolase activity"/>
    <property type="evidence" value="ECO:0007669"/>
    <property type="project" value="UniProtKB-UniRule"/>
</dbReference>
<dbReference type="Proteomes" id="UP000199529">
    <property type="component" value="Unassembled WGS sequence"/>
</dbReference>
<protein>
    <submittedName>
        <fullName evidence="4">NTE family protein</fullName>
    </submittedName>
</protein>
<keyword evidence="1 2" id="KW-0443">Lipid metabolism</keyword>
<feature type="active site" description="Proton acceptor" evidence="2">
    <location>
        <position position="199"/>
    </location>
</feature>